<dbReference type="PANTHER" id="PTHR33570">
    <property type="entry name" value="4-CARBOXYMUCONOLACTONE DECARBOXYLASE FAMILY PROTEIN"/>
    <property type="match status" value="1"/>
</dbReference>
<proteinExistence type="predicted"/>
<dbReference type="SUPFAM" id="SSF69118">
    <property type="entry name" value="AhpD-like"/>
    <property type="match status" value="1"/>
</dbReference>
<dbReference type="EMBL" id="JAMOKX010000002">
    <property type="protein sequence ID" value="MCL9818981.1"/>
    <property type="molecule type" value="Genomic_DNA"/>
</dbReference>
<keyword evidence="3" id="KW-1185">Reference proteome</keyword>
<dbReference type="InterPro" id="IPR003779">
    <property type="entry name" value="CMD-like"/>
</dbReference>
<dbReference type="Proteomes" id="UP001057522">
    <property type="component" value="Unassembled WGS sequence"/>
</dbReference>
<accession>A0ABT0TSU0</accession>
<dbReference type="Gene3D" id="1.20.1290.10">
    <property type="entry name" value="AhpD-like"/>
    <property type="match status" value="1"/>
</dbReference>
<gene>
    <name evidence="2" type="ORF">NCR95_02165</name>
</gene>
<organism evidence="2 3">
    <name type="scientific">Helicobacter colisuis</name>
    <dbReference type="NCBI Taxonomy" id="2949739"/>
    <lineage>
        <taxon>Bacteria</taxon>
        <taxon>Pseudomonadati</taxon>
        <taxon>Campylobacterota</taxon>
        <taxon>Epsilonproteobacteria</taxon>
        <taxon>Campylobacterales</taxon>
        <taxon>Helicobacteraceae</taxon>
        <taxon>Helicobacter</taxon>
    </lineage>
</organism>
<reference evidence="2" key="1">
    <citation type="submission" date="2022-06" db="EMBL/GenBank/DDBJ databases">
        <title>Helicobacter colisuis sp. nov.</title>
        <authorList>
            <person name="Papic B."/>
            <person name="Gruntar I."/>
        </authorList>
    </citation>
    <scope>NUCLEOTIDE SEQUENCE</scope>
    <source>
        <strain evidence="2">11154-15</strain>
    </source>
</reference>
<evidence type="ECO:0000259" key="1">
    <source>
        <dbReference type="Pfam" id="PF02627"/>
    </source>
</evidence>
<feature type="domain" description="Carboxymuconolactone decarboxylase-like" evidence="1">
    <location>
        <begin position="220"/>
        <end position="301"/>
    </location>
</feature>
<feature type="domain" description="Carboxymuconolactone decarboxylase-like" evidence="1">
    <location>
        <begin position="83"/>
        <end position="163"/>
    </location>
</feature>
<name>A0ABT0TSU0_9HELI</name>
<dbReference type="PANTHER" id="PTHR33570:SF2">
    <property type="entry name" value="CARBOXYMUCONOLACTONE DECARBOXYLASE-LIKE DOMAIN-CONTAINING PROTEIN"/>
    <property type="match status" value="1"/>
</dbReference>
<dbReference type="Pfam" id="PF02627">
    <property type="entry name" value="CMD"/>
    <property type="match status" value="2"/>
</dbReference>
<dbReference type="InterPro" id="IPR029032">
    <property type="entry name" value="AhpD-like"/>
</dbReference>
<evidence type="ECO:0000313" key="2">
    <source>
        <dbReference type="EMBL" id="MCL9818981.1"/>
    </source>
</evidence>
<evidence type="ECO:0000313" key="3">
    <source>
        <dbReference type="Proteomes" id="UP001057522"/>
    </source>
</evidence>
<comment type="caution">
    <text evidence="2">The sequence shown here is derived from an EMBL/GenBank/DDBJ whole genome shotgun (WGS) entry which is preliminary data.</text>
</comment>
<sequence>MPNQTKQDNKESRRDFLKTSSKILLGATTLSSLGTHLFSTEIEERNYSLNLSKGENMNTLTPQAKENLQKLFGTSALPKEDLEFFTNYANFAFDEVWQKSNLKENERLLLILASLVALSAKEEFEIMLKATLKSKINPIAIKEIIYQATPYVGIAKVADALVITNKIFKQQGVKLPLESQSTTNQQNRREKGFEIQKNIFGTAIEKRYDSTPVHKKHINEFLSANCFGDYYTRKGLDLAFRELITFVYLISMGGVEPQVKAHIQGNLNMGNDKTKLIAVVTALVPYIGYPKSLNALNAIDEIAK</sequence>
<protein>
    <submittedName>
        <fullName evidence="2">Carboxymuconolactone decarboxylase family protein</fullName>
    </submittedName>
</protein>
<dbReference type="InterPro" id="IPR052512">
    <property type="entry name" value="4CMD/NDH-1_regulator"/>
</dbReference>